<feature type="signal peptide" evidence="1">
    <location>
        <begin position="1"/>
        <end position="19"/>
    </location>
</feature>
<comment type="caution">
    <text evidence="2">The sequence shown here is derived from an EMBL/GenBank/DDBJ whole genome shotgun (WGS) entry which is preliminary data.</text>
</comment>
<name>A0A8S1ALB2_ARCPL</name>
<evidence type="ECO:0000256" key="1">
    <source>
        <dbReference type="SAM" id="SignalP"/>
    </source>
</evidence>
<proteinExistence type="predicted"/>
<accession>A0A8S1ALB2</accession>
<evidence type="ECO:0000313" key="2">
    <source>
        <dbReference type="EMBL" id="CAB3248596.1"/>
    </source>
</evidence>
<feature type="chain" id="PRO_5035948275" evidence="1">
    <location>
        <begin position="20"/>
        <end position="147"/>
    </location>
</feature>
<gene>
    <name evidence="2" type="ORF">APLA_LOCUS12440</name>
</gene>
<dbReference type="EMBL" id="CADEBD010000344">
    <property type="protein sequence ID" value="CAB3248596.1"/>
    <property type="molecule type" value="Genomic_DNA"/>
</dbReference>
<organism evidence="2 3">
    <name type="scientific">Arctia plantaginis</name>
    <name type="common">Wood tiger moth</name>
    <name type="synonym">Phalaena plantaginis</name>
    <dbReference type="NCBI Taxonomy" id="874455"/>
    <lineage>
        <taxon>Eukaryota</taxon>
        <taxon>Metazoa</taxon>
        <taxon>Ecdysozoa</taxon>
        <taxon>Arthropoda</taxon>
        <taxon>Hexapoda</taxon>
        <taxon>Insecta</taxon>
        <taxon>Pterygota</taxon>
        <taxon>Neoptera</taxon>
        <taxon>Endopterygota</taxon>
        <taxon>Lepidoptera</taxon>
        <taxon>Glossata</taxon>
        <taxon>Ditrysia</taxon>
        <taxon>Noctuoidea</taxon>
        <taxon>Erebidae</taxon>
        <taxon>Arctiinae</taxon>
        <taxon>Arctia</taxon>
    </lineage>
</organism>
<dbReference type="OrthoDB" id="10071882at2759"/>
<reference evidence="2 3" key="1">
    <citation type="submission" date="2020-04" db="EMBL/GenBank/DDBJ databases">
        <authorList>
            <person name="Wallbank WR R."/>
            <person name="Pardo Diaz C."/>
            <person name="Kozak K."/>
            <person name="Martin S."/>
            <person name="Jiggins C."/>
            <person name="Moest M."/>
            <person name="Warren A I."/>
            <person name="Byers J.R.P. K."/>
            <person name="Montejo-Kovacevich G."/>
            <person name="Yen C E."/>
        </authorList>
    </citation>
    <scope>NUCLEOTIDE SEQUENCE [LARGE SCALE GENOMIC DNA]</scope>
</reference>
<evidence type="ECO:0000313" key="3">
    <source>
        <dbReference type="Proteomes" id="UP000494256"/>
    </source>
</evidence>
<protein>
    <submittedName>
        <fullName evidence="2">Uncharacterized protein</fullName>
    </submittedName>
</protein>
<dbReference type="AlphaFoldDB" id="A0A8S1ALB2"/>
<dbReference type="Proteomes" id="UP000494256">
    <property type="component" value="Unassembled WGS sequence"/>
</dbReference>
<keyword evidence="1" id="KW-0732">Signal</keyword>
<sequence length="147" mass="15728">MFKKICLVFLAAMFVSSEGVQVLPTNYDLSRNSYGKQLGGGNYGQQPGYFPGGGYGGGYYPGHQGPAGPPGAHPGCPLCDSSVYSYCSYKQAHDSCCCDDDYNSFTCSKTNCNFLYANSCQELQLITNCCCVDLLKSAGQIKATDVI</sequence>